<keyword evidence="6" id="KW-1185">Reference proteome</keyword>
<keyword evidence="3" id="KW-0949">S-adenosyl-L-methionine</keyword>
<evidence type="ECO:0000313" key="5">
    <source>
        <dbReference type="EMBL" id="PRY56726.1"/>
    </source>
</evidence>
<dbReference type="GO" id="GO:0008168">
    <property type="term" value="F:methyltransferase activity"/>
    <property type="evidence" value="ECO:0007669"/>
    <property type="project" value="UniProtKB-KW"/>
</dbReference>
<dbReference type="CDD" id="cd02440">
    <property type="entry name" value="AdoMet_MTases"/>
    <property type="match status" value="1"/>
</dbReference>
<proteinExistence type="predicted"/>
<evidence type="ECO:0000256" key="1">
    <source>
        <dbReference type="ARBA" id="ARBA00022603"/>
    </source>
</evidence>
<dbReference type="PANTHER" id="PTHR43464">
    <property type="entry name" value="METHYLTRANSFERASE"/>
    <property type="match status" value="1"/>
</dbReference>
<dbReference type="AlphaFoldDB" id="A0A2T0UFT8"/>
<evidence type="ECO:0000313" key="6">
    <source>
        <dbReference type="Proteomes" id="UP000238176"/>
    </source>
</evidence>
<dbReference type="PANTHER" id="PTHR43464:SF19">
    <property type="entry name" value="UBIQUINONE BIOSYNTHESIS O-METHYLTRANSFERASE, MITOCHONDRIAL"/>
    <property type="match status" value="1"/>
</dbReference>
<sequence>MPEQTGPVTIAYDPPALDGETLDALLYDHLNEWGQSDQFYLDLVMAAERVLDVGCGTGTILRRARAGGHAGRRVGIDPDPAMLGQAQESDAAEWVLAPASAAAWDAEFDLAIMSGNAFQCLLDDADTVASLTAVRRALTDGGRFVFDTRNPAAKAWRTWTSAEPYRFTDPLGEPMSVVQEAGEPDGEGVVRLDAYFSASYWDEPLRASCGLRFTAPDHLDRLLEAAGLAVEARFGTFTGAAFDPDSSGSIITVATPFGRKGLRLRAGAGDGALEVRSSRSNRPTDTP</sequence>
<keyword evidence="2 5" id="KW-0808">Transferase</keyword>
<name>A0A2T0UFT8_9ACTN</name>
<evidence type="ECO:0000256" key="2">
    <source>
        <dbReference type="ARBA" id="ARBA00022679"/>
    </source>
</evidence>
<dbReference type="Pfam" id="PF13649">
    <property type="entry name" value="Methyltransf_25"/>
    <property type="match status" value="1"/>
</dbReference>
<dbReference type="GO" id="GO:0032259">
    <property type="term" value="P:methylation"/>
    <property type="evidence" value="ECO:0007669"/>
    <property type="project" value="UniProtKB-KW"/>
</dbReference>
<reference evidence="5 6" key="1">
    <citation type="submission" date="2018-03" db="EMBL/GenBank/DDBJ databases">
        <title>Genomic Encyclopedia of Type Strains, Phase III (KMG-III): the genomes of soil and plant-associated and newly described type strains.</title>
        <authorList>
            <person name="Whitman W."/>
        </authorList>
    </citation>
    <scope>NUCLEOTIDE SEQUENCE [LARGE SCALE GENOMIC DNA]</scope>
    <source>
        <strain evidence="5 6">CGMCC 4.7067</strain>
    </source>
</reference>
<dbReference type="InterPro" id="IPR041698">
    <property type="entry name" value="Methyltransf_25"/>
</dbReference>
<evidence type="ECO:0000259" key="4">
    <source>
        <dbReference type="Pfam" id="PF13649"/>
    </source>
</evidence>
<accession>A0A2T0UFT8</accession>
<dbReference type="SUPFAM" id="SSF53335">
    <property type="entry name" value="S-adenosyl-L-methionine-dependent methyltransferases"/>
    <property type="match status" value="1"/>
</dbReference>
<organism evidence="5 6">
    <name type="scientific">Glycomyces artemisiae</name>
    <dbReference type="NCBI Taxonomy" id="1076443"/>
    <lineage>
        <taxon>Bacteria</taxon>
        <taxon>Bacillati</taxon>
        <taxon>Actinomycetota</taxon>
        <taxon>Actinomycetes</taxon>
        <taxon>Glycomycetales</taxon>
        <taxon>Glycomycetaceae</taxon>
        <taxon>Glycomyces</taxon>
    </lineage>
</organism>
<protein>
    <submittedName>
        <fullName evidence="5">Methyltransferase family protein</fullName>
    </submittedName>
</protein>
<feature type="domain" description="Methyltransferase" evidence="4">
    <location>
        <begin position="50"/>
        <end position="142"/>
    </location>
</feature>
<dbReference type="InterPro" id="IPR029063">
    <property type="entry name" value="SAM-dependent_MTases_sf"/>
</dbReference>
<dbReference type="EMBL" id="PVTJ01000008">
    <property type="protein sequence ID" value="PRY56726.1"/>
    <property type="molecule type" value="Genomic_DNA"/>
</dbReference>
<gene>
    <name evidence="5" type="ORF">B0I28_10837</name>
</gene>
<evidence type="ECO:0000256" key="3">
    <source>
        <dbReference type="ARBA" id="ARBA00022691"/>
    </source>
</evidence>
<dbReference type="Proteomes" id="UP000238176">
    <property type="component" value="Unassembled WGS sequence"/>
</dbReference>
<keyword evidence="1 5" id="KW-0489">Methyltransferase</keyword>
<dbReference type="Gene3D" id="3.40.50.150">
    <property type="entry name" value="Vaccinia Virus protein VP39"/>
    <property type="match status" value="1"/>
</dbReference>
<comment type="caution">
    <text evidence="5">The sequence shown here is derived from an EMBL/GenBank/DDBJ whole genome shotgun (WGS) entry which is preliminary data.</text>
</comment>